<dbReference type="Proteomes" id="UP000723463">
    <property type="component" value="Unassembled WGS sequence"/>
</dbReference>
<dbReference type="EMBL" id="JAAAXW010000163">
    <property type="protein sequence ID" value="KAF9541528.1"/>
    <property type="molecule type" value="Genomic_DNA"/>
</dbReference>
<protein>
    <recommendedName>
        <fullName evidence="3">F-box domain-containing protein</fullName>
    </recommendedName>
</protein>
<organism evidence="1 2">
    <name type="scientific">Mortierella hygrophila</name>
    <dbReference type="NCBI Taxonomy" id="979708"/>
    <lineage>
        <taxon>Eukaryota</taxon>
        <taxon>Fungi</taxon>
        <taxon>Fungi incertae sedis</taxon>
        <taxon>Mucoromycota</taxon>
        <taxon>Mortierellomycotina</taxon>
        <taxon>Mortierellomycetes</taxon>
        <taxon>Mortierellales</taxon>
        <taxon>Mortierellaceae</taxon>
        <taxon>Mortierella</taxon>
    </lineage>
</organism>
<dbReference type="InterPro" id="IPR032675">
    <property type="entry name" value="LRR_dom_sf"/>
</dbReference>
<evidence type="ECO:0000313" key="2">
    <source>
        <dbReference type="Proteomes" id="UP000723463"/>
    </source>
</evidence>
<evidence type="ECO:0008006" key="3">
    <source>
        <dbReference type="Google" id="ProtNLM"/>
    </source>
</evidence>
<dbReference type="SUPFAM" id="SSF52047">
    <property type="entry name" value="RNI-like"/>
    <property type="match status" value="1"/>
</dbReference>
<gene>
    <name evidence="1" type="ORF">EC957_002964</name>
</gene>
<keyword evidence="2" id="KW-1185">Reference proteome</keyword>
<dbReference type="AlphaFoldDB" id="A0A9P6F3K2"/>
<evidence type="ECO:0000313" key="1">
    <source>
        <dbReference type="EMBL" id="KAF9541528.1"/>
    </source>
</evidence>
<name>A0A9P6F3K2_9FUNG</name>
<reference evidence="1" key="1">
    <citation type="journal article" date="2020" name="Fungal Divers.">
        <title>Resolving the Mortierellaceae phylogeny through synthesis of multi-gene phylogenetics and phylogenomics.</title>
        <authorList>
            <person name="Vandepol N."/>
            <person name="Liber J."/>
            <person name="Desiro A."/>
            <person name="Na H."/>
            <person name="Kennedy M."/>
            <person name="Barry K."/>
            <person name="Grigoriev I.V."/>
            <person name="Miller A.N."/>
            <person name="O'Donnell K."/>
            <person name="Stajich J.E."/>
            <person name="Bonito G."/>
        </authorList>
    </citation>
    <scope>NUCLEOTIDE SEQUENCE</scope>
    <source>
        <strain evidence="1">NRRL 2591</strain>
    </source>
</reference>
<accession>A0A9P6F3K2</accession>
<comment type="caution">
    <text evidence="1">The sequence shown here is derived from an EMBL/GenBank/DDBJ whole genome shotgun (WGS) entry which is preliminary data.</text>
</comment>
<proteinExistence type="predicted"/>
<sequence>MNQAAQEVWRLPELTWNIGENLRPPHLLICVQVCRQWNEMFIPLLWRVINDTKYSWPTLLKSLAKCYPSHDSDCLERQTNTPNTNSRIWIEDVFVKYGRHIRHLTISNTFLNNAAAKSGTCTHLQSLWLLDLRRALDLRGTRAIRGWETVSDLTGLVSPILEGIADPGFTWSGHYAKFDWICAQWFWVLVLQNQGLVTLQLSWKLQFESPLFSTSFLTRVYQRLSKSLRQLSVQLSSMTIPPILNVLPNVNTIYWKFTSLYRLGSTTSQPLCNTTVFPQVRTVIVDEKGGTNVYDLLRTFPNLQQLCLWTVIDFSENWTVQQAKDLLYNNGSFHPLSGLHFVRDFLPNAWVDQLATHIIPFLPHLTEVTLKSLDTAVATALAIHCPGLEKFAQICDGDSLHSNNDLPFEVNAMGILLERCPNLKIFDGIQHKIEADYLTEHPWACRRLEYLRCQIVGLCRLTSDEEAIFNDNSQEVDARRREEMEEKHRRCQEQHQKVYAQLSTLVYLRALYIGFEYIETWSEFLDPTTRFTIGGRLYYAGNGPFPNTLELSLKSGLDRLSTLRRLEVLDFEGVDHRINEAELEWMVNNLPSLRVVGGLKESSVFRGYEDPRVEDLKDYLSKLKPCIRQEVIDRKSAPRRCMERYFYCLPLPTEL</sequence>
<dbReference type="Gene3D" id="3.80.10.10">
    <property type="entry name" value="Ribonuclease Inhibitor"/>
    <property type="match status" value="1"/>
</dbReference>